<reference evidence="1 2" key="1">
    <citation type="journal article" date="2016" name="Genome Announc.">
        <title>Draft Genome Sequence of 'Halomonas chromatireducens' Strain AGD 8-3, a Haloalkaliphilic Chromate- and Selenite-Reducing Gammaproteobacterium.</title>
        <authorList>
            <person name="Sharko F.S."/>
            <person name="Shapovalova A.A."/>
            <person name="Tsygankova S.V."/>
            <person name="Komova A.V."/>
            <person name="Boulygina E.S."/>
            <person name="Teslyuk A.B."/>
            <person name="Gotovtsev P.M."/>
            <person name="Namsaraev Z.B."/>
            <person name="Khijniak T.V."/>
            <person name="Nedoluzhko A.V."/>
            <person name="Vasilov R.G."/>
        </authorList>
    </citation>
    <scope>NUCLEOTIDE SEQUENCE [LARGE SCALE GENOMIC DNA]</scope>
    <source>
        <strain evidence="1 2">AGD 8-3</strain>
    </source>
</reference>
<name>A0A0X8HD29_9GAMM</name>
<accession>A0A0X8HD29</accession>
<evidence type="ECO:0000313" key="1">
    <source>
        <dbReference type="EMBL" id="AMD00391.1"/>
    </source>
</evidence>
<organism evidence="1 2">
    <name type="scientific">Halomonas chromatireducens</name>
    <dbReference type="NCBI Taxonomy" id="507626"/>
    <lineage>
        <taxon>Bacteria</taxon>
        <taxon>Pseudomonadati</taxon>
        <taxon>Pseudomonadota</taxon>
        <taxon>Gammaproteobacteria</taxon>
        <taxon>Oceanospirillales</taxon>
        <taxon>Halomonadaceae</taxon>
        <taxon>Halomonas</taxon>
    </lineage>
</organism>
<keyword evidence="2" id="KW-1185">Reference proteome</keyword>
<dbReference type="Proteomes" id="UP000063387">
    <property type="component" value="Chromosome"/>
</dbReference>
<gene>
    <name evidence="1" type="ORF">LOKO_01323</name>
</gene>
<sequence length="48" mass="5650">MGEKNANKSDNKTNHYQSFIFPSHEISSSSRQSIIKCYHGHYVCKKYR</sequence>
<dbReference type="KEGG" id="hco:LOKO_01323"/>
<dbReference type="PATRIC" id="fig|507626.3.peg.1308"/>
<evidence type="ECO:0000313" key="2">
    <source>
        <dbReference type="Proteomes" id="UP000063387"/>
    </source>
</evidence>
<proteinExistence type="predicted"/>
<protein>
    <submittedName>
        <fullName evidence="1">Uncharacterized protein</fullName>
    </submittedName>
</protein>
<dbReference type="AlphaFoldDB" id="A0A0X8HD29"/>
<dbReference type="EMBL" id="CP014226">
    <property type="protein sequence ID" value="AMD00391.1"/>
    <property type="molecule type" value="Genomic_DNA"/>
</dbReference>
<reference evidence="1 2" key="2">
    <citation type="submission" date="2016-02" db="EMBL/GenBank/DDBJ databases">
        <authorList>
            <person name="Wen L."/>
            <person name="He K."/>
            <person name="Yang H."/>
        </authorList>
    </citation>
    <scope>NUCLEOTIDE SEQUENCE [LARGE SCALE GENOMIC DNA]</scope>
    <source>
        <strain evidence="1 2">AGD 8-3</strain>
    </source>
</reference>